<evidence type="ECO:0000313" key="2">
    <source>
        <dbReference type="Proteomes" id="UP001603857"/>
    </source>
</evidence>
<name>A0ABD1LB66_9FABA</name>
<dbReference type="EMBL" id="JBGMDY010000010">
    <property type="protein sequence ID" value="KAL2320773.1"/>
    <property type="molecule type" value="Genomic_DNA"/>
</dbReference>
<comment type="caution">
    <text evidence="1">The sequence shown here is derived from an EMBL/GenBank/DDBJ whole genome shotgun (WGS) entry which is preliminary data.</text>
</comment>
<dbReference type="AlphaFoldDB" id="A0ABD1LB66"/>
<reference evidence="1 2" key="1">
    <citation type="submission" date="2024-08" db="EMBL/GenBank/DDBJ databases">
        <title>Insights into the chromosomal genome structure of Flemingia macrophylla.</title>
        <authorList>
            <person name="Ding Y."/>
            <person name="Zhao Y."/>
            <person name="Bi W."/>
            <person name="Wu M."/>
            <person name="Zhao G."/>
            <person name="Gong Y."/>
            <person name="Li W."/>
            <person name="Zhang P."/>
        </authorList>
    </citation>
    <scope>NUCLEOTIDE SEQUENCE [LARGE SCALE GENOMIC DNA]</scope>
    <source>
        <strain evidence="1">DYQJB</strain>
        <tissue evidence="1">Leaf</tissue>
    </source>
</reference>
<dbReference type="Proteomes" id="UP001603857">
    <property type="component" value="Unassembled WGS sequence"/>
</dbReference>
<evidence type="ECO:0008006" key="3">
    <source>
        <dbReference type="Google" id="ProtNLM"/>
    </source>
</evidence>
<sequence length="73" mass="8254">MSLFYHFFLYFDGLACRSIDLMGRFSAIAYASSSAESFSLNASQSTHPRSHAWDGWSSNSKDDCHFLLPLIIK</sequence>
<gene>
    <name evidence="1" type="ORF">Fmac_029742</name>
</gene>
<organism evidence="1 2">
    <name type="scientific">Flemingia macrophylla</name>
    <dbReference type="NCBI Taxonomy" id="520843"/>
    <lineage>
        <taxon>Eukaryota</taxon>
        <taxon>Viridiplantae</taxon>
        <taxon>Streptophyta</taxon>
        <taxon>Embryophyta</taxon>
        <taxon>Tracheophyta</taxon>
        <taxon>Spermatophyta</taxon>
        <taxon>Magnoliopsida</taxon>
        <taxon>eudicotyledons</taxon>
        <taxon>Gunneridae</taxon>
        <taxon>Pentapetalae</taxon>
        <taxon>rosids</taxon>
        <taxon>fabids</taxon>
        <taxon>Fabales</taxon>
        <taxon>Fabaceae</taxon>
        <taxon>Papilionoideae</taxon>
        <taxon>50 kb inversion clade</taxon>
        <taxon>NPAAA clade</taxon>
        <taxon>indigoferoid/millettioid clade</taxon>
        <taxon>Phaseoleae</taxon>
        <taxon>Flemingia</taxon>
    </lineage>
</organism>
<protein>
    <recommendedName>
        <fullName evidence="3">Secreted protein</fullName>
    </recommendedName>
</protein>
<accession>A0ABD1LB66</accession>
<keyword evidence="2" id="KW-1185">Reference proteome</keyword>
<proteinExistence type="predicted"/>
<evidence type="ECO:0000313" key="1">
    <source>
        <dbReference type="EMBL" id="KAL2320773.1"/>
    </source>
</evidence>